<dbReference type="InterPro" id="IPR024079">
    <property type="entry name" value="MetalloPept_cat_dom_sf"/>
</dbReference>
<accession>A0A370HK30</accession>
<dbReference type="Gene3D" id="3.40.390.10">
    <property type="entry name" value="Collagenase (Catalytic Domain)"/>
    <property type="match status" value="1"/>
</dbReference>
<dbReference type="InterPro" id="IPR006026">
    <property type="entry name" value="Peptidase_Metallo"/>
</dbReference>
<name>A0A370HK30_9HYPH</name>
<dbReference type="GO" id="GO:0008270">
    <property type="term" value="F:zinc ion binding"/>
    <property type="evidence" value="ECO:0007669"/>
    <property type="project" value="InterPro"/>
</dbReference>
<dbReference type="Gene3D" id="1.10.3130.20">
    <property type="entry name" value="Phycobilisome linker domain"/>
    <property type="match status" value="1"/>
</dbReference>
<sequence length="565" mass="62100">MSSHNQALSATGAYAGTVEYYPIYQSSNGTFFISGSPDIDGTIFGSRWAIDQLTFSFPTSGALYGDNYADGRNQTFVPFNAQQQDAVRYALSLVDSYTNLSFVETTETPGDHAVLRFAQTKSRTVESAQGDPPSDLPQAGDVWFGQTNQPFYLTPAKGNWGHATIMHEIGHALGLKHGHQDLNGVDMSEEFGLAVYRPGTPPVPLQHDGQAWSLMTYRSDPLDLKINYEADRFNQPQTYMQNDIAALQFLYGADYTTNSGNTVYSWSKTTGEMFLNGVGQGRPTGKVIFQTIWDGGGIDTYDVRNFSEDVRIDLRPGGFSTFSEKQLANNRPLTDGPSWAPGNIGNALLYQGNEQSLIENALTGRGDDVIVLNSASNYVDAGRGLDAVVLADDMGDYHFSNDGTAFVITKRDGSSQTDVINNVERFAFNGGSYGVVAFDKNGDAGKAYRLYQAAFDRDADPKGLGRWIAALDEDKNTIQGIAKKFLNSKEFKTKFGSISKMPNEKYVDLLYHNMLDRDPDRAGFKNWVNKLEDGRSRESVLVAFAESAEGKALIAPKIDHGIFYI</sequence>
<dbReference type="SUPFAM" id="SSF51120">
    <property type="entry name" value="beta-Roll"/>
    <property type="match status" value="1"/>
</dbReference>
<dbReference type="CDD" id="cd04277">
    <property type="entry name" value="ZnMc_serralysin_like"/>
    <property type="match status" value="1"/>
</dbReference>
<dbReference type="InterPro" id="IPR025282">
    <property type="entry name" value="DUF4214"/>
</dbReference>
<keyword evidence="3" id="KW-0677">Repeat</keyword>
<dbReference type="Pfam" id="PF13946">
    <property type="entry name" value="DUF4214"/>
    <property type="match status" value="1"/>
</dbReference>
<dbReference type="Proteomes" id="UP000254925">
    <property type="component" value="Unassembled WGS sequence"/>
</dbReference>
<evidence type="ECO:0000256" key="1">
    <source>
        <dbReference type="ARBA" id="ARBA00004613"/>
    </source>
</evidence>
<dbReference type="RefSeq" id="WP_114770554.1">
    <property type="nucleotide sequence ID" value="NZ_QQBB01000005.1"/>
</dbReference>
<gene>
    <name evidence="5" type="ORF">DES45_10546</name>
</gene>
<evidence type="ECO:0000256" key="3">
    <source>
        <dbReference type="ARBA" id="ARBA00022737"/>
    </source>
</evidence>
<dbReference type="OrthoDB" id="223957at2"/>
<dbReference type="SUPFAM" id="SSF55486">
    <property type="entry name" value="Metalloproteases ('zincins'), catalytic domain"/>
    <property type="match status" value="1"/>
</dbReference>
<evidence type="ECO:0000256" key="2">
    <source>
        <dbReference type="ARBA" id="ARBA00022525"/>
    </source>
</evidence>
<dbReference type="InterPro" id="IPR034033">
    <property type="entry name" value="Serralysin-like"/>
</dbReference>
<evidence type="ECO:0000313" key="5">
    <source>
        <dbReference type="EMBL" id="RDI58525.1"/>
    </source>
</evidence>
<dbReference type="InterPro" id="IPR038255">
    <property type="entry name" value="PBS_linker_sf"/>
</dbReference>
<feature type="domain" description="Peptidase metallopeptidase" evidence="4">
    <location>
        <begin position="44"/>
        <end position="230"/>
    </location>
</feature>
<dbReference type="GO" id="GO:0006508">
    <property type="term" value="P:proteolysis"/>
    <property type="evidence" value="ECO:0007669"/>
    <property type="project" value="InterPro"/>
</dbReference>
<comment type="caution">
    <text evidence="5">The sequence shown here is derived from an EMBL/GenBank/DDBJ whole genome shotgun (WGS) entry which is preliminary data.</text>
</comment>
<dbReference type="Pfam" id="PF08548">
    <property type="entry name" value="Peptidase_M10_C"/>
    <property type="match status" value="1"/>
</dbReference>
<dbReference type="InterPro" id="IPR011049">
    <property type="entry name" value="Serralysin-like_metalloprot_C"/>
</dbReference>
<protein>
    <submittedName>
        <fullName evidence="5">Uncharacterized protein DUF4214</fullName>
    </submittedName>
</protein>
<comment type="subcellular location">
    <subcellularLocation>
        <location evidence="1">Secreted</location>
    </subcellularLocation>
</comment>
<proteinExistence type="predicted"/>
<organism evidence="5 6">
    <name type="scientific">Microvirga subterranea</name>
    <dbReference type="NCBI Taxonomy" id="186651"/>
    <lineage>
        <taxon>Bacteria</taxon>
        <taxon>Pseudomonadati</taxon>
        <taxon>Pseudomonadota</taxon>
        <taxon>Alphaproteobacteria</taxon>
        <taxon>Hyphomicrobiales</taxon>
        <taxon>Methylobacteriaceae</taxon>
        <taxon>Microvirga</taxon>
    </lineage>
</organism>
<reference evidence="5 6" key="1">
    <citation type="submission" date="2018-07" db="EMBL/GenBank/DDBJ databases">
        <title>Genomic Encyclopedia of Type Strains, Phase IV (KMG-IV): sequencing the most valuable type-strain genomes for metagenomic binning, comparative biology and taxonomic classification.</title>
        <authorList>
            <person name="Goeker M."/>
        </authorList>
    </citation>
    <scope>NUCLEOTIDE SEQUENCE [LARGE SCALE GENOMIC DNA]</scope>
    <source>
        <strain evidence="5 6">DSM 14364</strain>
    </source>
</reference>
<keyword evidence="2" id="KW-0964">Secreted</keyword>
<evidence type="ECO:0000259" key="4">
    <source>
        <dbReference type="SMART" id="SM00235"/>
    </source>
</evidence>
<dbReference type="GO" id="GO:0008237">
    <property type="term" value="F:metallopeptidase activity"/>
    <property type="evidence" value="ECO:0007669"/>
    <property type="project" value="InterPro"/>
</dbReference>
<dbReference type="GO" id="GO:0005615">
    <property type="term" value="C:extracellular space"/>
    <property type="evidence" value="ECO:0007669"/>
    <property type="project" value="InterPro"/>
</dbReference>
<dbReference type="GO" id="GO:0005509">
    <property type="term" value="F:calcium ion binding"/>
    <property type="evidence" value="ECO:0007669"/>
    <property type="project" value="InterPro"/>
</dbReference>
<dbReference type="InterPro" id="IPR013858">
    <property type="entry name" value="Peptidase_M10B_C"/>
</dbReference>
<dbReference type="Gene3D" id="2.150.10.10">
    <property type="entry name" value="Serralysin-like metalloprotease, C-terminal"/>
    <property type="match status" value="1"/>
</dbReference>
<dbReference type="SMART" id="SM00235">
    <property type="entry name" value="ZnMc"/>
    <property type="match status" value="1"/>
</dbReference>
<dbReference type="AlphaFoldDB" id="A0A370HK30"/>
<evidence type="ECO:0000313" key="6">
    <source>
        <dbReference type="Proteomes" id="UP000254925"/>
    </source>
</evidence>
<dbReference type="EMBL" id="QQBB01000005">
    <property type="protein sequence ID" value="RDI58525.1"/>
    <property type="molecule type" value="Genomic_DNA"/>
</dbReference>
<keyword evidence="6" id="KW-1185">Reference proteome</keyword>